<evidence type="ECO:0000256" key="5">
    <source>
        <dbReference type="ARBA" id="ARBA00023136"/>
    </source>
</evidence>
<evidence type="ECO:0000256" key="1">
    <source>
        <dbReference type="ARBA" id="ARBA00005443"/>
    </source>
</evidence>
<keyword evidence="5 10" id="KW-0472">Membrane</keyword>
<comment type="function">
    <text evidence="10">Component of the PEX13-PEX14 docking complex, a translocon channel that specifically mediates the import of peroxisomal cargo proteins bound to PEX5 receptor. The PEX13-PEX14 docking complex forms a large import pore which can be opened to a diameter of about 9 nm. Mechanistically, PEX5 receptor along with cargo proteins associates with the PEX14 subunit of the PEX13-PEX14 docking complex in the cytosol, leading to the insertion of the receptor into the organelle membrane with the concomitant translocation of the cargo into the peroxisome matrix.</text>
</comment>
<dbReference type="GO" id="GO:0005778">
    <property type="term" value="C:peroxisomal membrane"/>
    <property type="evidence" value="ECO:0007669"/>
    <property type="project" value="UniProtKB-SubCell"/>
</dbReference>
<dbReference type="InterPro" id="IPR006785">
    <property type="entry name" value="Pex14_N"/>
</dbReference>
<name>A0A8J2T734_ZYGB2</name>
<dbReference type="Gene3D" id="1.10.10.10">
    <property type="entry name" value="Winged helix-like DNA-binding domain superfamily/Winged helix DNA-binding domain"/>
    <property type="match status" value="1"/>
</dbReference>
<evidence type="ECO:0000256" key="11">
    <source>
        <dbReference type="SAM" id="Coils"/>
    </source>
</evidence>
<dbReference type="PANTHER" id="PTHR23058">
    <property type="entry name" value="PEROXISOMAL MEMBRANE PROTEIN PEX14"/>
    <property type="match status" value="1"/>
</dbReference>
<evidence type="ECO:0000256" key="4">
    <source>
        <dbReference type="ARBA" id="ARBA00023010"/>
    </source>
</evidence>
<keyword evidence="11" id="KW-0175">Coiled coil</keyword>
<sequence>MSAKVQDDRKQLFESGISFLGDPSVKDAPLTKKIEFLQSKGLTEQEVALALKQSQHGQDEVSKTPESSSGVREISKDPIFYETVPPPLPRRDWKDYFIMATATAGLCYGVYEVAKRYVIPNLLPESQSKLDQDKKEVQEQFDKVDKLLETIEQEQSDFRIKEEQKLLELDKTVMDLHNCLEQTTHTREKIEDEFKMMKLEMANLQNKIDNFILSKKNDQQLDKISTEFESLKHLIKNRESSATGGFENSDRKSPHAKSPVPGVNAIPSAAEILSKMNFNKNKISNGNGTDNMANDSASTSIKDQEQPVPAWKKAREESLGSAASTNSIPEWQKSAMNEPTLQDWQNKPANTPQLSQD</sequence>
<protein>
    <recommendedName>
        <fullName evidence="7 10">Peroxisomal membrane protein PEX14</fullName>
    </recommendedName>
    <alternativeName>
        <fullName evidence="8 10">Peroxin-14</fullName>
    </alternativeName>
</protein>
<evidence type="ECO:0000256" key="10">
    <source>
        <dbReference type="RuleBase" id="RU367032"/>
    </source>
</evidence>
<feature type="domain" description="Peroxisome membrane anchor protein Pex14p N-terminal" evidence="13">
    <location>
        <begin position="8"/>
        <end position="52"/>
    </location>
</feature>
<dbReference type="EMBL" id="HG316457">
    <property type="protein sequence ID" value="CDF89498.1"/>
    <property type="molecule type" value="Genomic_DNA"/>
</dbReference>
<feature type="region of interest" description="Disordered" evidence="12">
    <location>
        <begin position="281"/>
        <end position="357"/>
    </location>
</feature>
<gene>
    <name evidence="14" type="ORF">BN860_05710g</name>
</gene>
<evidence type="ECO:0000256" key="3">
    <source>
        <dbReference type="ARBA" id="ARBA00022927"/>
    </source>
</evidence>
<evidence type="ECO:0000313" key="15">
    <source>
        <dbReference type="Proteomes" id="UP000019375"/>
    </source>
</evidence>
<dbReference type="Pfam" id="PF04695">
    <property type="entry name" value="Pex14_N"/>
    <property type="match status" value="1"/>
</dbReference>
<feature type="region of interest" description="Disordered" evidence="12">
    <location>
        <begin position="51"/>
        <end position="72"/>
    </location>
</feature>
<dbReference type="InterPro" id="IPR036388">
    <property type="entry name" value="WH-like_DNA-bd_sf"/>
</dbReference>
<evidence type="ECO:0000256" key="2">
    <source>
        <dbReference type="ARBA" id="ARBA00022448"/>
    </source>
</evidence>
<keyword evidence="15" id="KW-1185">Reference proteome</keyword>
<comment type="subcellular location">
    <subcellularLocation>
        <location evidence="9 10">Peroxisome membrane</location>
    </subcellularLocation>
</comment>
<keyword evidence="4" id="KW-0811">Translocation</keyword>
<evidence type="ECO:0000256" key="12">
    <source>
        <dbReference type="SAM" id="MobiDB-lite"/>
    </source>
</evidence>
<accession>A0A8J2T734</accession>
<feature type="coiled-coil region" evidence="11">
    <location>
        <begin position="130"/>
        <end position="207"/>
    </location>
</feature>
<dbReference type="InterPro" id="IPR025655">
    <property type="entry name" value="PEX14"/>
</dbReference>
<evidence type="ECO:0000256" key="6">
    <source>
        <dbReference type="ARBA" id="ARBA00023140"/>
    </source>
</evidence>
<evidence type="ECO:0000256" key="8">
    <source>
        <dbReference type="ARBA" id="ARBA00029691"/>
    </source>
</evidence>
<keyword evidence="3 10" id="KW-0653">Protein transport</keyword>
<feature type="region of interest" description="Disordered" evidence="12">
    <location>
        <begin position="239"/>
        <end position="263"/>
    </location>
</feature>
<organism evidence="14 15">
    <name type="scientific">Zygosaccharomyces bailii (strain CLIB 213 / ATCC 58445 / CBS 680 / BCRC 21525 / NBRC 1098 / NCYC 1416 / NRRL Y-2227)</name>
    <dbReference type="NCBI Taxonomy" id="1333698"/>
    <lineage>
        <taxon>Eukaryota</taxon>
        <taxon>Fungi</taxon>
        <taxon>Dikarya</taxon>
        <taxon>Ascomycota</taxon>
        <taxon>Saccharomycotina</taxon>
        <taxon>Saccharomycetes</taxon>
        <taxon>Saccharomycetales</taxon>
        <taxon>Saccharomycetaceae</taxon>
        <taxon>Zygosaccharomyces</taxon>
    </lineage>
</organism>
<keyword evidence="6 10" id="KW-0576">Peroxisome</keyword>
<feature type="compositionally biased region" description="Polar residues" evidence="12">
    <location>
        <begin position="321"/>
        <end position="357"/>
    </location>
</feature>
<dbReference type="GO" id="GO:0005102">
    <property type="term" value="F:signaling receptor binding"/>
    <property type="evidence" value="ECO:0007669"/>
    <property type="project" value="TreeGrafter"/>
</dbReference>
<dbReference type="OrthoDB" id="5549158at2759"/>
<evidence type="ECO:0000313" key="14">
    <source>
        <dbReference type="EMBL" id="CDF89498.1"/>
    </source>
</evidence>
<feature type="compositionally biased region" description="Polar residues" evidence="12">
    <location>
        <begin position="281"/>
        <end position="301"/>
    </location>
</feature>
<keyword evidence="2 10" id="KW-0813">Transport</keyword>
<dbReference type="Proteomes" id="UP000019375">
    <property type="component" value="Unassembled WGS sequence"/>
</dbReference>
<reference evidence="15" key="1">
    <citation type="journal article" date="2013" name="Genome Announc.">
        <title>Genome sequence of the food spoilage yeast Zygosaccharomyces bailii CLIB 213(T).</title>
        <authorList>
            <person name="Galeote V."/>
            <person name="Bigey F."/>
            <person name="Devillers H."/>
            <person name="Neuveglise C."/>
            <person name="Dequin S."/>
        </authorList>
    </citation>
    <scope>NUCLEOTIDE SEQUENCE [LARGE SCALE GENOMIC DNA]</scope>
    <source>
        <strain evidence="15">CLIB 213 / ATCC 58445 / CBS 680 / CCRC 21525 / NBRC 1098 / NCYC 1416 / NRRL Y-2227</strain>
    </source>
</reference>
<dbReference type="PANTHER" id="PTHR23058:SF0">
    <property type="entry name" value="PEROXISOMAL MEMBRANE PROTEIN PEX14"/>
    <property type="match status" value="1"/>
</dbReference>
<evidence type="ECO:0000259" key="13">
    <source>
        <dbReference type="Pfam" id="PF04695"/>
    </source>
</evidence>
<dbReference type="GO" id="GO:0016560">
    <property type="term" value="P:protein import into peroxisome matrix, docking"/>
    <property type="evidence" value="ECO:0007669"/>
    <property type="project" value="UniProtKB-UniRule"/>
</dbReference>
<dbReference type="GO" id="GO:1990429">
    <property type="term" value="C:peroxisomal importomer complex"/>
    <property type="evidence" value="ECO:0007669"/>
    <property type="project" value="TreeGrafter"/>
</dbReference>
<comment type="similarity">
    <text evidence="1 10">Belongs to the peroxin-14 family.</text>
</comment>
<evidence type="ECO:0000256" key="7">
    <source>
        <dbReference type="ARBA" id="ARBA00029502"/>
    </source>
</evidence>
<evidence type="ECO:0000256" key="9">
    <source>
        <dbReference type="ARBA" id="ARBA00046271"/>
    </source>
</evidence>
<proteinExistence type="inferred from homology"/>
<dbReference type="AlphaFoldDB" id="A0A8J2T734"/>